<evidence type="ECO:0000313" key="2">
    <source>
        <dbReference type="Proteomes" id="UP000030780"/>
    </source>
</evidence>
<accession>M7WG91</accession>
<name>M7WG91_ENTHI</name>
<dbReference type="AlphaFoldDB" id="M7WG91"/>
<evidence type="ECO:0000313" key="1">
    <source>
        <dbReference type="EMBL" id="EMS17011.1"/>
    </source>
</evidence>
<dbReference type="Proteomes" id="UP000030780">
    <property type="component" value="Unassembled WGS sequence"/>
</dbReference>
<sequence>MPENRVHEQIAFDKNAIKNGISLISSTQTGHSNLFCFGHPQELSELSLKQQEFWNMNEVNKE</sequence>
<dbReference type="EMBL" id="KB637281">
    <property type="protein sequence ID" value="EMS17011.1"/>
    <property type="molecule type" value="Genomic_DNA"/>
</dbReference>
<dbReference type="VEuPathDB" id="AmoebaDB:KM1_012200"/>
<protein>
    <submittedName>
        <fullName evidence="1">Uncharacterized protein</fullName>
    </submittedName>
</protein>
<reference evidence="1 2" key="1">
    <citation type="submission" date="2013-01" db="EMBL/GenBank/DDBJ databases">
        <authorList>
            <person name="Inman J."/>
            <person name="Zafar N."/>
            <person name="Lorenzi H."/>
            <person name="Caler E."/>
        </authorList>
    </citation>
    <scope>NUCLEOTIDE SEQUENCE [LARGE SCALE GENOMIC DNA]</scope>
    <source>
        <strain evidence="1 2">HM-3:IMSS</strain>
    </source>
</reference>
<proteinExistence type="predicted"/>
<organism evidence="1 2">
    <name type="scientific">Entamoeba histolytica HM-3:IMSS</name>
    <dbReference type="NCBI Taxonomy" id="885315"/>
    <lineage>
        <taxon>Eukaryota</taxon>
        <taxon>Amoebozoa</taxon>
        <taxon>Evosea</taxon>
        <taxon>Archamoebae</taxon>
        <taxon>Mastigamoebida</taxon>
        <taxon>Entamoebidae</taxon>
        <taxon>Entamoeba</taxon>
    </lineage>
</organism>
<gene>
    <name evidence="1" type="ORF">KM1_012200</name>
</gene>